<dbReference type="Gene3D" id="3.40.50.12780">
    <property type="entry name" value="N-terminal domain of ligase-like"/>
    <property type="match status" value="1"/>
</dbReference>
<gene>
    <name evidence="5" type="ORF">GCM10007877_10160</name>
</gene>
<dbReference type="EMBL" id="BSPD01000029">
    <property type="protein sequence ID" value="GLS25302.1"/>
    <property type="molecule type" value="Genomic_DNA"/>
</dbReference>
<sequence>MINTIPGALFLIENQHTNKECFRSTHKTTTFSELKENSLKAADGLLSLGIKSNDRVALLSKDRIENYELFFACAIAHAVLTPINWRLQPEEIAYIIEDCTAKIVFIEKDLFPAIVDVMNKLSQIEKIIVIGDKSNTLISTENYLHYEEWSQAVQTPSHNIQPFYEKEGAEQITRNYTTTDAVVQMYTSGTTGRPKGVVLAHYTFFDLLNTMKTEGDNWMGLNSHDSLLLSLPIFHIGGLWWAIQGFLAGAESCLMAFFNAPEAIKIIEQHTITKVALVPAMIQFILSEPNATPDKLRSVNGVLYGASPITPELLTKAKNLFNASFFQIYGMTETGNMAVCLRPEDHNLPHHPYISAAGRALPGVSIKVLDPTGNPLPPGKTGEIVIHSPSRMLGYWHNPEATDETLRDGWVYTGDAGYLDQDGYLYVCDRIKDMIIYAGENIYPAEIESVLADHPAVKECAIIGKPDNRWGEIVTAFIVLNDNTALKKRDVVTFLSGKIADFKIPKAIEYIDQLPRNASGKILKKNLRARYWQDKERQVN</sequence>
<accession>A0AA37T9V6</accession>
<dbReference type="InterPro" id="IPR042099">
    <property type="entry name" value="ANL_N_sf"/>
</dbReference>
<dbReference type="AlphaFoldDB" id="A0AA37T9V6"/>
<dbReference type="SUPFAM" id="SSF56801">
    <property type="entry name" value="Acetyl-CoA synthetase-like"/>
    <property type="match status" value="1"/>
</dbReference>
<dbReference type="RefSeq" id="WP_232593341.1">
    <property type="nucleotide sequence ID" value="NZ_BSPD01000029.1"/>
</dbReference>
<proteinExistence type="inferred from homology"/>
<name>A0AA37T9V6_9GAMM</name>
<evidence type="ECO:0000259" key="3">
    <source>
        <dbReference type="Pfam" id="PF00501"/>
    </source>
</evidence>
<dbReference type="PANTHER" id="PTHR43767:SF1">
    <property type="entry name" value="NONRIBOSOMAL PEPTIDE SYNTHASE PES1 (EUROFUNG)-RELATED"/>
    <property type="match status" value="1"/>
</dbReference>
<dbReference type="InterPro" id="IPR050237">
    <property type="entry name" value="ATP-dep_AMP-bd_enzyme"/>
</dbReference>
<dbReference type="Pfam" id="PF00501">
    <property type="entry name" value="AMP-binding"/>
    <property type="match status" value="1"/>
</dbReference>
<dbReference type="InterPro" id="IPR045851">
    <property type="entry name" value="AMP-bd_C_sf"/>
</dbReference>
<keyword evidence="2" id="KW-0436">Ligase</keyword>
<feature type="domain" description="AMP-dependent synthetase/ligase" evidence="3">
    <location>
        <begin position="14"/>
        <end position="396"/>
    </location>
</feature>
<evidence type="ECO:0000313" key="5">
    <source>
        <dbReference type="EMBL" id="GLS25302.1"/>
    </source>
</evidence>
<dbReference type="InterPro" id="IPR000873">
    <property type="entry name" value="AMP-dep_synth/lig_dom"/>
</dbReference>
<dbReference type="Pfam" id="PF13193">
    <property type="entry name" value="AMP-binding_C"/>
    <property type="match status" value="1"/>
</dbReference>
<keyword evidence="6" id="KW-1185">Reference proteome</keyword>
<evidence type="ECO:0000256" key="2">
    <source>
        <dbReference type="ARBA" id="ARBA00022598"/>
    </source>
</evidence>
<dbReference type="GO" id="GO:0016878">
    <property type="term" value="F:acid-thiol ligase activity"/>
    <property type="evidence" value="ECO:0007669"/>
    <property type="project" value="UniProtKB-ARBA"/>
</dbReference>
<dbReference type="PANTHER" id="PTHR43767">
    <property type="entry name" value="LONG-CHAIN-FATTY-ACID--COA LIGASE"/>
    <property type="match status" value="1"/>
</dbReference>
<dbReference type="FunFam" id="3.30.300.30:FF:000008">
    <property type="entry name" value="2,3-dihydroxybenzoate-AMP ligase"/>
    <property type="match status" value="1"/>
</dbReference>
<dbReference type="NCBIfam" id="NF004837">
    <property type="entry name" value="PRK06187.1"/>
    <property type="match status" value="1"/>
</dbReference>
<dbReference type="Gene3D" id="3.30.300.30">
    <property type="match status" value="1"/>
</dbReference>
<comment type="similarity">
    <text evidence="1">Belongs to the ATP-dependent AMP-binding enzyme family.</text>
</comment>
<evidence type="ECO:0000256" key="1">
    <source>
        <dbReference type="ARBA" id="ARBA00006432"/>
    </source>
</evidence>
<protein>
    <submittedName>
        <fullName evidence="5">Acyl-CoA synthetase</fullName>
    </submittedName>
</protein>
<organism evidence="5 6">
    <name type="scientific">Marinibactrum halimedae</name>
    <dbReference type="NCBI Taxonomy" id="1444977"/>
    <lineage>
        <taxon>Bacteria</taxon>
        <taxon>Pseudomonadati</taxon>
        <taxon>Pseudomonadota</taxon>
        <taxon>Gammaproteobacteria</taxon>
        <taxon>Cellvibrionales</taxon>
        <taxon>Cellvibrionaceae</taxon>
        <taxon>Marinibactrum</taxon>
    </lineage>
</organism>
<evidence type="ECO:0000259" key="4">
    <source>
        <dbReference type="Pfam" id="PF13193"/>
    </source>
</evidence>
<dbReference type="Proteomes" id="UP001156870">
    <property type="component" value="Unassembled WGS sequence"/>
</dbReference>
<evidence type="ECO:0000313" key="6">
    <source>
        <dbReference type="Proteomes" id="UP001156870"/>
    </source>
</evidence>
<dbReference type="InterPro" id="IPR025110">
    <property type="entry name" value="AMP-bd_C"/>
</dbReference>
<reference evidence="5 6" key="1">
    <citation type="journal article" date="2014" name="Int. J. Syst. Evol. Microbiol.">
        <title>Complete genome sequence of Corynebacterium casei LMG S-19264T (=DSM 44701T), isolated from a smear-ripened cheese.</title>
        <authorList>
            <consortium name="US DOE Joint Genome Institute (JGI-PGF)"/>
            <person name="Walter F."/>
            <person name="Albersmeier A."/>
            <person name="Kalinowski J."/>
            <person name="Ruckert C."/>
        </authorList>
    </citation>
    <scope>NUCLEOTIDE SEQUENCE [LARGE SCALE GENOMIC DNA]</scope>
    <source>
        <strain evidence="5 6">NBRC 110095</strain>
    </source>
</reference>
<comment type="caution">
    <text evidence="5">The sequence shown here is derived from an EMBL/GenBank/DDBJ whole genome shotgun (WGS) entry which is preliminary data.</text>
</comment>
<feature type="domain" description="AMP-binding enzyme C-terminal" evidence="4">
    <location>
        <begin position="446"/>
        <end position="521"/>
    </location>
</feature>